<keyword evidence="3" id="KW-1185">Reference proteome</keyword>
<feature type="region of interest" description="Disordered" evidence="1">
    <location>
        <begin position="1"/>
        <end position="25"/>
    </location>
</feature>
<reference evidence="2 3" key="1">
    <citation type="submission" date="2019-07" db="EMBL/GenBank/DDBJ databases">
        <title>Whole genome shotgun sequence of Adhaeribacter aerolatus NBRC 106133.</title>
        <authorList>
            <person name="Hosoyama A."/>
            <person name="Uohara A."/>
            <person name="Ohji S."/>
            <person name="Ichikawa N."/>
        </authorList>
    </citation>
    <scope>NUCLEOTIDE SEQUENCE [LARGE SCALE GENOMIC DNA]</scope>
    <source>
        <strain evidence="2 3">NBRC 106133</strain>
    </source>
</reference>
<accession>A0A512B1L6</accession>
<protein>
    <submittedName>
        <fullName evidence="2">Uncharacterized protein</fullName>
    </submittedName>
</protein>
<organism evidence="2 3">
    <name type="scientific">Adhaeribacter aerolatus</name>
    <dbReference type="NCBI Taxonomy" id="670289"/>
    <lineage>
        <taxon>Bacteria</taxon>
        <taxon>Pseudomonadati</taxon>
        <taxon>Bacteroidota</taxon>
        <taxon>Cytophagia</taxon>
        <taxon>Cytophagales</taxon>
        <taxon>Hymenobacteraceae</taxon>
        <taxon>Adhaeribacter</taxon>
    </lineage>
</organism>
<name>A0A512B1L6_9BACT</name>
<sequence>MEKTEKKEEKKKSGKKKVASKDAPLTLSLEKIEREFNKKMKGVVKEVKKDTKKAIKNIIKEARQKLKDSAALIMKDLLKNAEPKPENITTPETEQPVVEAEPIDNALDYNNQPTPPEAPGKEENEAALAPAPPKTTNSRVRKTRATTGAESGATNPTRTRKPTAPKANPADMSDTERE</sequence>
<evidence type="ECO:0000313" key="3">
    <source>
        <dbReference type="Proteomes" id="UP000321532"/>
    </source>
</evidence>
<gene>
    <name evidence="2" type="ORF">AAE02nite_35140</name>
</gene>
<dbReference type="Proteomes" id="UP000321532">
    <property type="component" value="Unassembled WGS sequence"/>
</dbReference>
<evidence type="ECO:0000256" key="1">
    <source>
        <dbReference type="SAM" id="MobiDB-lite"/>
    </source>
</evidence>
<comment type="caution">
    <text evidence="2">The sequence shown here is derived from an EMBL/GenBank/DDBJ whole genome shotgun (WGS) entry which is preliminary data.</text>
</comment>
<feature type="region of interest" description="Disordered" evidence="1">
    <location>
        <begin position="78"/>
        <end position="178"/>
    </location>
</feature>
<dbReference type="AlphaFoldDB" id="A0A512B1L6"/>
<dbReference type="RefSeq" id="WP_146900731.1">
    <property type="nucleotide sequence ID" value="NZ_BJYS01000028.1"/>
</dbReference>
<dbReference type="EMBL" id="BJYS01000028">
    <property type="protein sequence ID" value="GEO05850.1"/>
    <property type="molecule type" value="Genomic_DNA"/>
</dbReference>
<feature type="compositionally biased region" description="Polar residues" evidence="1">
    <location>
        <begin position="145"/>
        <end position="157"/>
    </location>
</feature>
<feature type="compositionally biased region" description="Basic and acidic residues" evidence="1">
    <location>
        <begin position="1"/>
        <end position="11"/>
    </location>
</feature>
<evidence type="ECO:0000313" key="2">
    <source>
        <dbReference type="EMBL" id="GEO05850.1"/>
    </source>
</evidence>
<proteinExistence type="predicted"/>